<dbReference type="CDD" id="cd07377">
    <property type="entry name" value="WHTH_GntR"/>
    <property type="match status" value="1"/>
</dbReference>
<proteinExistence type="predicted"/>
<dbReference type="Gene3D" id="1.10.357.10">
    <property type="entry name" value="Tetracycline Repressor, domain 2"/>
    <property type="match status" value="1"/>
</dbReference>
<accession>A0A1I4TF10</accession>
<dbReference type="Pfam" id="PF00440">
    <property type="entry name" value="TetR_N"/>
    <property type="match status" value="1"/>
</dbReference>
<dbReference type="GO" id="GO:0045892">
    <property type="term" value="P:negative regulation of DNA-templated transcription"/>
    <property type="evidence" value="ECO:0007669"/>
    <property type="project" value="InterPro"/>
</dbReference>
<evidence type="ECO:0000256" key="4">
    <source>
        <dbReference type="PROSITE-ProRule" id="PRU00335"/>
    </source>
</evidence>
<keyword evidence="3" id="KW-0804">Transcription</keyword>
<feature type="DNA-binding region" description="H-T-H motif" evidence="4">
    <location>
        <begin position="103"/>
        <end position="122"/>
    </location>
</feature>
<evidence type="ECO:0000313" key="8">
    <source>
        <dbReference type="Proteomes" id="UP000199614"/>
    </source>
</evidence>
<dbReference type="InterPro" id="IPR000524">
    <property type="entry name" value="Tscrpt_reg_HTH_GntR"/>
</dbReference>
<dbReference type="SUPFAM" id="SSF48498">
    <property type="entry name" value="Tetracyclin repressor-like, C-terminal domain"/>
    <property type="match status" value="1"/>
</dbReference>
<dbReference type="PROSITE" id="PS50949">
    <property type="entry name" value="HTH_GNTR"/>
    <property type="match status" value="1"/>
</dbReference>
<dbReference type="EMBL" id="FOUY01000002">
    <property type="protein sequence ID" value="SFM75388.1"/>
    <property type="molecule type" value="Genomic_DNA"/>
</dbReference>
<dbReference type="AlphaFoldDB" id="A0A1I4TF10"/>
<dbReference type="InterPro" id="IPR050679">
    <property type="entry name" value="Bact_HTH_transcr_reg"/>
</dbReference>
<dbReference type="RefSeq" id="WP_093337223.1">
    <property type="nucleotide sequence ID" value="NZ_FOUY01000002.1"/>
</dbReference>
<keyword evidence="1" id="KW-0805">Transcription regulation</keyword>
<organism evidence="7 8">
    <name type="scientific">Pseudonocardia ammonioxydans</name>
    <dbReference type="NCBI Taxonomy" id="260086"/>
    <lineage>
        <taxon>Bacteria</taxon>
        <taxon>Bacillati</taxon>
        <taxon>Actinomycetota</taxon>
        <taxon>Actinomycetes</taxon>
        <taxon>Pseudonocardiales</taxon>
        <taxon>Pseudonocardiaceae</taxon>
        <taxon>Pseudonocardia</taxon>
    </lineage>
</organism>
<evidence type="ECO:0000313" key="7">
    <source>
        <dbReference type="EMBL" id="SFM75388.1"/>
    </source>
</evidence>
<name>A0A1I4TF10_PSUAM</name>
<dbReference type="Pfam" id="PF02909">
    <property type="entry name" value="TetR_C_1"/>
    <property type="match status" value="1"/>
</dbReference>
<dbReference type="GO" id="GO:0003677">
    <property type="term" value="F:DNA binding"/>
    <property type="evidence" value="ECO:0007669"/>
    <property type="project" value="UniProtKB-UniRule"/>
</dbReference>
<dbReference type="PROSITE" id="PS50977">
    <property type="entry name" value="HTH_TETR_2"/>
    <property type="match status" value="1"/>
</dbReference>
<dbReference type="GO" id="GO:0003700">
    <property type="term" value="F:DNA-binding transcription factor activity"/>
    <property type="evidence" value="ECO:0007669"/>
    <property type="project" value="InterPro"/>
</dbReference>
<dbReference type="InterPro" id="IPR004111">
    <property type="entry name" value="Repressor_TetR_C"/>
</dbReference>
<dbReference type="InterPro" id="IPR001647">
    <property type="entry name" value="HTH_TetR"/>
</dbReference>
<dbReference type="InterPro" id="IPR036390">
    <property type="entry name" value="WH_DNA-bd_sf"/>
</dbReference>
<protein>
    <submittedName>
        <fullName evidence="7">Transcriptional regulator, TetR family</fullName>
    </submittedName>
</protein>
<evidence type="ECO:0000259" key="6">
    <source>
        <dbReference type="PROSITE" id="PS50977"/>
    </source>
</evidence>
<reference evidence="7 8" key="1">
    <citation type="submission" date="2016-10" db="EMBL/GenBank/DDBJ databases">
        <authorList>
            <person name="de Groot N.N."/>
        </authorList>
    </citation>
    <scope>NUCLEOTIDE SEQUENCE [LARGE SCALE GENOMIC DNA]</scope>
    <source>
        <strain evidence="7 8">CGMCC 4.1877</strain>
    </source>
</reference>
<dbReference type="Gene3D" id="1.10.10.60">
    <property type="entry name" value="Homeodomain-like"/>
    <property type="match status" value="1"/>
</dbReference>
<evidence type="ECO:0000256" key="2">
    <source>
        <dbReference type="ARBA" id="ARBA00023125"/>
    </source>
</evidence>
<dbReference type="InterPro" id="IPR036271">
    <property type="entry name" value="Tet_transcr_reg_TetR-rel_C_sf"/>
</dbReference>
<feature type="domain" description="HTH gntR-type" evidence="5">
    <location>
        <begin position="3"/>
        <end position="71"/>
    </location>
</feature>
<dbReference type="Pfam" id="PF00392">
    <property type="entry name" value="GntR"/>
    <property type="match status" value="1"/>
</dbReference>
<dbReference type="Gene3D" id="1.10.10.10">
    <property type="entry name" value="Winged helix-like DNA-binding domain superfamily/Winged helix DNA-binding domain"/>
    <property type="match status" value="1"/>
</dbReference>
<dbReference type="InterPro" id="IPR009057">
    <property type="entry name" value="Homeodomain-like_sf"/>
</dbReference>
<gene>
    <name evidence="7" type="ORF">SAMN05216207_1002265</name>
</gene>
<dbReference type="Proteomes" id="UP000199614">
    <property type="component" value="Unassembled WGS sequence"/>
</dbReference>
<dbReference type="SUPFAM" id="SSF46785">
    <property type="entry name" value="Winged helix' DNA-binding domain"/>
    <property type="match status" value="1"/>
</dbReference>
<evidence type="ECO:0000256" key="3">
    <source>
        <dbReference type="ARBA" id="ARBA00023163"/>
    </source>
</evidence>
<dbReference type="PANTHER" id="PTHR44846:SF17">
    <property type="entry name" value="GNTR-FAMILY TRANSCRIPTIONAL REGULATOR"/>
    <property type="match status" value="1"/>
</dbReference>
<feature type="domain" description="HTH tetR-type" evidence="6">
    <location>
        <begin position="80"/>
        <end position="140"/>
    </location>
</feature>
<dbReference type="InterPro" id="IPR036388">
    <property type="entry name" value="WH-like_DNA-bd_sf"/>
</dbReference>
<evidence type="ECO:0000256" key="1">
    <source>
        <dbReference type="ARBA" id="ARBA00023015"/>
    </source>
</evidence>
<dbReference type="SMART" id="SM00345">
    <property type="entry name" value="HTH_GNTR"/>
    <property type="match status" value="1"/>
</dbReference>
<keyword evidence="2 4" id="KW-0238">DNA-binding</keyword>
<dbReference type="SUPFAM" id="SSF46689">
    <property type="entry name" value="Homeodomain-like"/>
    <property type="match status" value="1"/>
</dbReference>
<keyword evidence="8" id="KW-1185">Reference proteome</keyword>
<dbReference type="STRING" id="260086.SAMN05216207_1002265"/>
<dbReference type="OrthoDB" id="2570341at2"/>
<evidence type="ECO:0000259" key="5">
    <source>
        <dbReference type="PROSITE" id="PS50949"/>
    </source>
</evidence>
<dbReference type="PANTHER" id="PTHR44846">
    <property type="entry name" value="MANNOSYL-D-GLYCERATE TRANSPORT/METABOLISM SYSTEM REPRESSOR MNGR-RELATED"/>
    <property type="match status" value="1"/>
</dbReference>
<sequence>MADGPSDRIAAELRSRIAGGEFRPGDRVPSTRELVAEHGVAMSTAARALARLREDGWVRTVARVGSVVADRAPAPAATSVPERSRVVATAVRIADEEGLSALSMRRLAAAVGVPTMSLYRLVRSRDELVLLMIDAVFGEIVLPPARGSWRTRLEAAARTQWRVHRRHPWLSRVLSLSRPQAVPALLRLAEYELAALEEVVPDPVERFDLHVVLTGFVRSTALDLAAERDAEADTGVDADTWVDHDPAVHTALRRYGGPALGRIANYPYDLQRIFDTGLATLLDGIVRSR</sequence>